<feature type="transmembrane region" description="Helical" evidence="2">
    <location>
        <begin position="36"/>
        <end position="54"/>
    </location>
</feature>
<keyword evidence="2" id="KW-0812">Transmembrane</keyword>
<reference evidence="4 5" key="2">
    <citation type="submission" date="2020-03" db="EMBL/GenBank/DDBJ databases">
        <authorList>
            <person name="Ichikawa N."/>
            <person name="Kimura A."/>
            <person name="Kitahashi Y."/>
            <person name="Uohara A."/>
        </authorList>
    </citation>
    <scope>NUCLEOTIDE SEQUENCE [LARGE SCALE GENOMIC DNA]</scope>
    <source>
        <strain evidence="4 5">NBRC 108639</strain>
    </source>
</reference>
<feature type="domain" description="Phosphotyrosine protein phosphatase I" evidence="3">
    <location>
        <begin position="375"/>
        <end position="513"/>
    </location>
</feature>
<feature type="transmembrane region" description="Helical" evidence="2">
    <location>
        <begin position="279"/>
        <end position="302"/>
    </location>
</feature>
<feature type="transmembrane region" description="Helical" evidence="2">
    <location>
        <begin position="197"/>
        <end position="216"/>
    </location>
</feature>
<evidence type="ECO:0000313" key="5">
    <source>
        <dbReference type="Proteomes" id="UP000482800"/>
    </source>
</evidence>
<dbReference type="Proteomes" id="UP000482800">
    <property type="component" value="Unassembled WGS sequence"/>
</dbReference>
<name>A0A6V8K7U9_9ACTN</name>
<evidence type="ECO:0000313" key="4">
    <source>
        <dbReference type="EMBL" id="GFJ81283.1"/>
    </source>
</evidence>
<feature type="transmembrane region" description="Helical" evidence="2">
    <location>
        <begin position="74"/>
        <end position="97"/>
    </location>
</feature>
<organism evidence="4 5">
    <name type="scientific">Phytohabitans houttuyneae</name>
    <dbReference type="NCBI Taxonomy" id="1076126"/>
    <lineage>
        <taxon>Bacteria</taxon>
        <taxon>Bacillati</taxon>
        <taxon>Actinomycetota</taxon>
        <taxon>Actinomycetes</taxon>
        <taxon>Micromonosporales</taxon>
        <taxon>Micromonosporaceae</taxon>
    </lineage>
</organism>
<dbReference type="InterPro" id="IPR036196">
    <property type="entry name" value="Ptyr_pPase_sf"/>
</dbReference>
<feature type="transmembrane region" description="Helical" evidence="2">
    <location>
        <begin position="244"/>
        <end position="267"/>
    </location>
</feature>
<feature type="transmembrane region" description="Helical" evidence="2">
    <location>
        <begin position="141"/>
        <end position="160"/>
    </location>
</feature>
<dbReference type="PANTHER" id="PTHR11717:SF7">
    <property type="entry name" value="LOW MOLECULAR WEIGHT PHOSPHOTYROSINE PROTEIN PHOSPHATASE"/>
    <property type="match status" value="1"/>
</dbReference>
<proteinExistence type="predicted"/>
<keyword evidence="2" id="KW-1133">Transmembrane helix</keyword>
<dbReference type="EC" id="3.1.3.48" evidence="1"/>
<reference evidence="4 5" key="1">
    <citation type="submission" date="2020-03" db="EMBL/GenBank/DDBJ databases">
        <title>Whole genome shotgun sequence of Phytohabitans houttuyneae NBRC 108639.</title>
        <authorList>
            <person name="Komaki H."/>
            <person name="Tamura T."/>
        </authorList>
    </citation>
    <scope>NUCLEOTIDE SEQUENCE [LARGE SCALE GENOMIC DNA]</scope>
    <source>
        <strain evidence="4 5">NBRC 108639</strain>
    </source>
</reference>
<feature type="transmembrane region" description="Helical" evidence="2">
    <location>
        <begin position="118"/>
        <end position="135"/>
    </location>
</feature>
<evidence type="ECO:0000256" key="1">
    <source>
        <dbReference type="ARBA" id="ARBA00013064"/>
    </source>
</evidence>
<protein>
    <recommendedName>
        <fullName evidence="1">protein-tyrosine-phosphatase</fullName>
        <ecNumber evidence="1">3.1.3.48</ecNumber>
    </recommendedName>
</protein>
<dbReference type="AlphaFoldDB" id="A0A6V8K7U9"/>
<keyword evidence="2" id="KW-0472">Membrane</keyword>
<accession>A0A6V8K7U9</accession>
<keyword evidence="5" id="KW-1185">Reference proteome</keyword>
<feature type="transmembrane region" description="Helical" evidence="2">
    <location>
        <begin position="172"/>
        <end position="191"/>
    </location>
</feature>
<dbReference type="SMART" id="SM00226">
    <property type="entry name" value="LMWPc"/>
    <property type="match status" value="1"/>
</dbReference>
<feature type="transmembrane region" description="Helical" evidence="2">
    <location>
        <begin position="314"/>
        <end position="337"/>
    </location>
</feature>
<comment type="caution">
    <text evidence="4">The sequence shown here is derived from an EMBL/GenBank/DDBJ whole genome shotgun (WGS) entry which is preliminary data.</text>
</comment>
<dbReference type="InterPro" id="IPR023485">
    <property type="entry name" value="Ptyr_pPase"/>
</dbReference>
<dbReference type="Pfam" id="PF01451">
    <property type="entry name" value="LMWPc"/>
    <property type="match status" value="1"/>
</dbReference>
<evidence type="ECO:0000256" key="2">
    <source>
        <dbReference type="SAM" id="Phobius"/>
    </source>
</evidence>
<dbReference type="EMBL" id="BLPF01000002">
    <property type="protein sequence ID" value="GFJ81283.1"/>
    <property type="molecule type" value="Genomic_DNA"/>
</dbReference>
<dbReference type="PANTHER" id="PTHR11717">
    <property type="entry name" value="LOW MOLECULAR WEIGHT PROTEIN TYROSINE PHOSPHATASE"/>
    <property type="match status" value="1"/>
</dbReference>
<evidence type="ECO:0000259" key="3">
    <source>
        <dbReference type="SMART" id="SM00226"/>
    </source>
</evidence>
<dbReference type="SUPFAM" id="SSF52788">
    <property type="entry name" value="Phosphotyrosine protein phosphatases I"/>
    <property type="match status" value="1"/>
</dbReference>
<feature type="transmembrane region" description="Helical" evidence="2">
    <location>
        <begin position="343"/>
        <end position="361"/>
    </location>
</feature>
<gene>
    <name evidence="4" type="ORF">Phou_054630</name>
</gene>
<dbReference type="GO" id="GO:0004725">
    <property type="term" value="F:protein tyrosine phosphatase activity"/>
    <property type="evidence" value="ECO:0007669"/>
    <property type="project" value="UniProtKB-EC"/>
</dbReference>
<dbReference type="Gene3D" id="3.40.50.2300">
    <property type="match status" value="1"/>
</dbReference>
<dbReference type="InterPro" id="IPR050438">
    <property type="entry name" value="LMW_PTPase"/>
</dbReference>
<sequence length="524" mass="56096">MRRAFVWTVLLRRPLQLHPPIYFEGGMVVVTTRRSVVGFGMLGLAIGYFAWYTPYAGLTKALSSGLLPGMDSRVGGLVLLPAAALGTLAGSLIFLSVSGWWRYAGRATVAGRQTIRPGPATVTAGLFMALIIATTTLNYTFAGVSILFMLLMMRGGVLVLSPIVDAARRRPVRVYSWVALGLSLLAVVAALSDVDSYHLGIAAVVSLGIYLFGYIGRFEIMSRVAKTGDPAIDRRYLVEEQLSAALWQVGLCAALALIGIGPVLGALREGFTSFLLTPAVIPAFAVGLLYEALFIFGTLIYLDPREYTWCVPANRVASLLSGLVASFGLTWLTGIAAPGAGQLVGTAFIVGAVLALSYPALRQAAARRWAWARRRRVLFVCGGNTGRSAMAESIARADGDGTWSPRSAGLAPRISGAPMAAGATAALRQIGVPPRRHRTRQLTRQMCRDADAVYCMTRAQRTAVEQLAPEARGRTFCLDPERDIPDPSGTADNAAYVRTATVLREQVRARLRENAPQLQPQAGG</sequence>